<comment type="catalytic activity">
    <reaction evidence="5">
        <text>N-acetyl-L-glutamate 5-semialdehyde + phosphate + NADP(+) = N-acetyl-L-glutamyl 5-phosphate + NADPH + H(+)</text>
        <dbReference type="Rhea" id="RHEA:21588"/>
        <dbReference type="ChEBI" id="CHEBI:15378"/>
        <dbReference type="ChEBI" id="CHEBI:29123"/>
        <dbReference type="ChEBI" id="CHEBI:43474"/>
        <dbReference type="ChEBI" id="CHEBI:57783"/>
        <dbReference type="ChEBI" id="CHEBI:57936"/>
        <dbReference type="ChEBI" id="CHEBI:58349"/>
        <dbReference type="EC" id="1.2.1.38"/>
    </reaction>
</comment>
<sequence length="343" mass="36594">MTASKPMDSAAPTVSVIGASGYSGAELTRLLQRHQGVKLQHLYAFSQAGKRADDLYPATGCPMTYLPYEGGTQSDIYFLALPHGEAHSLVPALAAAGKKVIDLSGDFRLKSTQEHEAFYGSKKPAEAVMTYAMPELFKEEIASATTVSNPGCYATSIILALAPLFKGAGGMPKVNSVACTAISGLSGAGRSSKTELSFAEMSENVRAYKVGKHQHTPEIMQALGTSSTDPSFAFTFTPMIGSLVRGIYSTLTLSLDSPAEAQAIRARYAEFYQDAPFVRVRNEMTEVRHVAHTNFCDIHIPDSGRSSSLVVISAIDNLLKGAAGQAVQNMNIMLGLDERTGLL</sequence>
<name>A0A5M8IDZ2_CHLPH</name>
<dbReference type="AlphaFoldDB" id="A0A5M8IDZ2"/>
<feature type="active site" evidence="5 6">
    <location>
        <position position="152"/>
    </location>
</feature>
<dbReference type="Gene3D" id="3.40.50.720">
    <property type="entry name" value="NAD(P)-binding Rossmann-like Domain"/>
    <property type="match status" value="1"/>
</dbReference>
<dbReference type="GO" id="GO:0003942">
    <property type="term" value="F:N-acetyl-gamma-glutamyl-phosphate reductase activity"/>
    <property type="evidence" value="ECO:0007669"/>
    <property type="project" value="UniProtKB-UniRule"/>
</dbReference>
<dbReference type="SUPFAM" id="SSF51735">
    <property type="entry name" value="NAD(P)-binding Rossmann-fold domains"/>
    <property type="match status" value="1"/>
</dbReference>
<organism evidence="8 9">
    <name type="scientific">Chlorobium phaeovibrioides</name>
    <dbReference type="NCBI Taxonomy" id="1094"/>
    <lineage>
        <taxon>Bacteria</taxon>
        <taxon>Pseudomonadati</taxon>
        <taxon>Chlorobiota</taxon>
        <taxon>Chlorobiia</taxon>
        <taxon>Chlorobiales</taxon>
        <taxon>Chlorobiaceae</taxon>
        <taxon>Chlorobium/Pelodictyon group</taxon>
        <taxon>Chlorobium</taxon>
    </lineage>
</organism>
<dbReference type="Pfam" id="PF22698">
    <property type="entry name" value="Semialdhyde_dhC_1"/>
    <property type="match status" value="1"/>
</dbReference>
<keyword evidence="1 5" id="KW-0055">Arginine biosynthesis</keyword>
<dbReference type="PANTHER" id="PTHR32338">
    <property type="entry name" value="N-ACETYL-GAMMA-GLUTAMYL-PHOSPHATE REDUCTASE, CHLOROPLASTIC-RELATED-RELATED"/>
    <property type="match status" value="1"/>
</dbReference>
<comment type="similarity">
    <text evidence="5">Belongs to the NAGSA dehydrogenase family. Type 1 subfamily.</text>
</comment>
<dbReference type="InterPro" id="IPR000534">
    <property type="entry name" value="Semialdehyde_DH_NAD-bd"/>
</dbReference>
<comment type="pathway">
    <text evidence="5">Amino-acid biosynthesis; L-arginine biosynthesis; N(2)-acetyl-L-ornithine from L-glutamate: step 3/4.</text>
</comment>
<protein>
    <recommendedName>
        <fullName evidence="5">N-acetyl-gamma-glutamyl-phosphate reductase</fullName>
        <shortName evidence="5">AGPR</shortName>
        <ecNumber evidence="5">1.2.1.38</ecNumber>
    </recommendedName>
    <alternativeName>
        <fullName evidence="5">N-acetyl-glutamate semialdehyde dehydrogenase</fullName>
        <shortName evidence="5">NAGSA dehydrogenase</shortName>
    </alternativeName>
</protein>
<dbReference type="RefSeq" id="WP_151419413.1">
    <property type="nucleotide sequence ID" value="NZ_VMRG01000001.1"/>
</dbReference>
<evidence type="ECO:0000256" key="2">
    <source>
        <dbReference type="ARBA" id="ARBA00022605"/>
    </source>
</evidence>
<dbReference type="InterPro" id="IPR000706">
    <property type="entry name" value="AGPR_type-1"/>
</dbReference>
<evidence type="ECO:0000256" key="3">
    <source>
        <dbReference type="ARBA" id="ARBA00022857"/>
    </source>
</evidence>
<comment type="caution">
    <text evidence="8">The sequence shown here is derived from an EMBL/GenBank/DDBJ whole genome shotgun (WGS) entry which is preliminary data.</text>
</comment>
<feature type="domain" description="Semialdehyde dehydrogenase NAD-binding" evidence="7">
    <location>
        <begin position="13"/>
        <end position="144"/>
    </location>
</feature>
<dbReference type="EMBL" id="VMRG01000001">
    <property type="protein sequence ID" value="KAA6232559.1"/>
    <property type="molecule type" value="Genomic_DNA"/>
</dbReference>
<dbReference type="Pfam" id="PF01118">
    <property type="entry name" value="Semialdhyde_dh"/>
    <property type="match status" value="1"/>
</dbReference>
<dbReference type="Proteomes" id="UP000327458">
    <property type="component" value="Unassembled WGS sequence"/>
</dbReference>
<evidence type="ECO:0000313" key="9">
    <source>
        <dbReference type="Proteomes" id="UP000327458"/>
    </source>
</evidence>
<evidence type="ECO:0000313" key="8">
    <source>
        <dbReference type="EMBL" id="KAA6232559.1"/>
    </source>
</evidence>
<keyword evidence="3 5" id="KW-0521">NADP</keyword>
<evidence type="ECO:0000256" key="1">
    <source>
        <dbReference type="ARBA" id="ARBA00022571"/>
    </source>
</evidence>
<evidence type="ECO:0000256" key="4">
    <source>
        <dbReference type="ARBA" id="ARBA00023002"/>
    </source>
</evidence>
<dbReference type="InterPro" id="IPR058924">
    <property type="entry name" value="AGPR_dimerisation_dom"/>
</dbReference>
<dbReference type="CDD" id="cd23934">
    <property type="entry name" value="AGPR_1_C"/>
    <property type="match status" value="1"/>
</dbReference>
<reference evidence="8 9" key="1">
    <citation type="submission" date="2019-07" db="EMBL/GenBank/DDBJ databases">
        <title>Draft genome Sequence of Chlorobium phaeovibrioides sp. strain PhvTcv-s14, from the Phylum Chlorobi.</title>
        <authorList>
            <person name="Babenko V."/>
            <person name="Boldyreva D."/>
            <person name="Kanygina A."/>
            <person name="Selezneva O."/>
            <person name="Akopiyan T."/>
            <person name="Lunina O."/>
        </authorList>
    </citation>
    <scope>NUCLEOTIDE SEQUENCE [LARGE SCALE GENOMIC DNA]</scope>
    <source>
        <strain evidence="8 9">GrTcv12</strain>
    </source>
</reference>
<dbReference type="GO" id="GO:0006526">
    <property type="term" value="P:L-arginine biosynthetic process"/>
    <property type="evidence" value="ECO:0007669"/>
    <property type="project" value="UniProtKB-UniRule"/>
</dbReference>
<dbReference type="PROSITE" id="PS01224">
    <property type="entry name" value="ARGC"/>
    <property type="match status" value="1"/>
</dbReference>
<dbReference type="PANTHER" id="PTHR32338:SF10">
    <property type="entry name" value="N-ACETYL-GAMMA-GLUTAMYL-PHOSPHATE REDUCTASE, CHLOROPLASTIC-RELATED"/>
    <property type="match status" value="1"/>
</dbReference>
<dbReference type="UniPathway" id="UPA00068">
    <property type="reaction ID" value="UER00108"/>
</dbReference>
<dbReference type="EC" id="1.2.1.38" evidence="5"/>
<keyword evidence="4 5" id="KW-0560">Oxidoreductase</keyword>
<evidence type="ECO:0000256" key="5">
    <source>
        <dbReference type="HAMAP-Rule" id="MF_00150"/>
    </source>
</evidence>
<gene>
    <name evidence="5" type="primary">argC</name>
    <name evidence="8" type="ORF">FP507_05280</name>
</gene>
<dbReference type="InterPro" id="IPR036291">
    <property type="entry name" value="NAD(P)-bd_dom_sf"/>
</dbReference>
<dbReference type="Gene3D" id="3.30.360.10">
    <property type="entry name" value="Dihydrodipicolinate Reductase, domain 2"/>
    <property type="match status" value="1"/>
</dbReference>
<comment type="subcellular location">
    <subcellularLocation>
        <location evidence="5">Cytoplasm</location>
    </subcellularLocation>
</comment>
<dbReference type="GO" id="GO:0005737">
    <property type="term" value="C:cytoplasm"/>
    <property type="evidence" value="ECO:0007669"/>
    <property type="project" value="UniProtKB-SubCell"/>
</dbReference>
<evidence type="ECO:0000259" key="7">
    <source>
        <dbReference type="SMART" id="SM00859"/>
    </source>
</evidence>
<comment type="function">
    <text evidence="5">Catalyzes the NADPH-dependent reduction of N-acetyl-5-glutamyl phosphate to yield N-acetyl-L-glutamate 5-semialdehyde.</text>
</comment>
<proteinExistence type="inferred from homology"/>
<dbReference type="InterPro" id="IPR050085">
    <property type="entry name" value="AGPR"/>
</dbReference>
<dbReference type="NCBIfam" id="TIGR01850">
    <property type="entry name" value="argC"/>
    <property type="match status" value="1"/>
</dbReference>
<dbReference type="GO" id="GO:0051287">
    <property type="term" value="F:NAD binding"/>
    <property type="evidence" value="ECO:0007669"/>
    <property type="project" value="InterPro"/>
</dbReference>
<dbReference type="InterPro" id="IPR023013">
    <property type="entry name" value="AGPR_AS"/>
</dbReference>
<dbReference type="SMART" id="SM00859">
    <property type="entry name" value="Semialdhyde_dh"/>
    <property type="match status" value="1"/>
</dbReference>
<keyword evidence="2 5" id="KW-0028">Amino-acid biosynthesis</keyword>
<keyword evidence="5" id="KW-0963">Cytoplasm</keyword>
<dbReference type="HAMAP" id="MF_00150">
    <property type="entry name" value="ArgC_type1"/>
    <property type="match status" value="1"/>
</dbReference>
<dbReference type="GO" id="GO:0070401">
    <property type="term" value="F:NADP+ binding"/>
    <property type="evidence" value="ECO:0007669"/>
    <property type="project" value="InterPro"/>
</dbReference>
<evidence type="ECO:0000256" key="6">
    <source>
        <dbReference type="PROSITE-ProRule" id="PRU10010"/>
    </source>
</evidence>
<dbReference type="SUPFAM" id="SSF55347">
    <property type="entry name" value="Glyceraldehyde-3-phosphate dehydrogenase-like, C-terminal domain"/>
    <property type="match status" value="1"/>
</dbReference>
<dbReference type="CDD" id="cd17895">
    <property type="entry name" value="AGPR_1_N"/>
    <property type="match status" value="1"/>
</dbReference>
<accession>A0A5M8IDZ2</accession>